<dbReference type="Pfam" id="PF13487">
    <property type="entry name" value="HD_5"/>
    <property type="match status" value="1"/>
</dbReference>
<dbReference type="SUPFAM" id="SSF109604">
    <property type="entry name" value="HD-domain/PDEase-like"/>
    <property type="match status" value="1"/>
</dbReference>
<organism evidence="3 4">
    <name type="scientific">Paludibacterium denitrificans</name>
    <dbReference type="NCBI Taxonomy" id="2675226"/>
    <lineage>
        <taxon>Bacteria</taxon>
        <taxon>Pseudomonadati</taxon>
        <taxon>Pseudomonadota</taxon>
        <taxon>Betaproteobacteria</taxon>
        <taxon>Neisseriales</taxon>
        <taxon>Chromobacteriaceae</taxon>
        <taxon>Paludibacterium</taxon>
    </lineage>
</organism>
<dbReference type="AlphaFoldDB" id="A0A844GBN7"/>
<gene>
    <name evidence="3" type="ORF">GKE73_00515</name>
</gene>
<dbReference type="PANTHER" id="PTHR43155:SF2">
    <property type="entry name" value="CYCLIC DI-GMP PHOSPHODIESTERASE PA4108"/>
    <property type="match status" value="1"/>
</dbReference>
<dbReference type="Gene3D" id="1.10.3210.10">
    <property type="entry name" value="Hypothetical protein af1432"/>
    <property type="match status" value="1"/>
</dbReference>
<sequence>MQSLAKRLLQACQTDPEAVIAAIHLFHEGEYTIRHHLSVGVVTALLAQADERISEEEALLLVCAAITHDIGIIHVANNEAKLSDQHKALIQRHPVMSSTALRQAGVTEPLWLQTVEQHHERLDGSGYPQGLSGSAIGLHSRLLAVADVYCAMTRPRPYRPRAYFAMAAMRDLYVGQSQQLDHALIQLLIKTLGLTPPGSLVKLKNGETAVVKKCSTQWHTVKLCANDRNRHTDHAARTAGHPRQASGDCRPG</sequence>
<dbReference type="SMART" id="SM00471">
    <property type="entry name" value="HDc"/>
    <property type="match status" value="1"/>
</dbReference>
<reference evidence="3 4" key="1">
    <citation type="submission" date="2019-11" db="EMBL/GenBank/DDBJ databases">
        <title>Draft genome sequence of Paludibacterium sp. dN18-1.</title>
        <authorList>
            <person name="Im W.-T."/>
        </authorList>
    </citation>
    <scope>NUCLEOTIDE SEQUENCE [LARGE SCALE GENOMIC DNA]</scope>
    <source>
        <strain evidence="4">dN 18-1</strain>
    </source>
</reference>
<evidence type="ECO:0000256" key="1">
    <source>
        <dbReference type="SAM" id="MobiDB-lite"/>
    </source>
</evidence>
<feature type="domain" description="HD-GYP" evidence="2">
    <location>
        <begin position="9"/>
        <end position="204"/>
    </location>
</feature>
<dbReference type="PANTHER" id="PTHR43155">
    <property type="entry name" value="CYCLIC DI-GMP PHOSPHODIESTERASE PA4108-RELATED"/>
    <property type="match status" value="1"/>
</dbReference>
<dbReference type="Proteomes" id="UP000446658">
    <property type="component" value="Unassembled WGS sequence"/>
</dbReference>
<dbReference type="EMBL" id="WLYX01000001">
    <property type="protein sequence ID" value="MTD32327.1"/>
    <property type="molecule type" value="Genomic_DNA"/>
</dbReference>
<dbReference type="PROSITE" id="PS51832">
    <property type="entry name" value="HD_GYP"/>
    <property type="match status" value="1"/>
</dbReference>
<dbReference type="InterPro" id="IPR003607">
    <property type="entry name" value="HD/PDEase_dom"/>
</dbReference>
<evidence type="ECO:0000313" key="3">
    <source>
        <dbReference type="EMBL" id="MTD32327.1"/>
    </source>
</evidence>
<keyword evidence="4" id="KW-1185">Reference proteome</keyword>
<dbReference type="GO" id="GO:0008081">
    <property type="term" value="F:phosphoric diester hydrolase activity"/>
    <property type="evidence" value="ECO:0007669"/>
    <property type="project" value="UniProtKB-ARBA"/>
</dbReference>
<feature type="region of interest" description="Disordered" evidence="1">
    <location>
        <begin position="233"/>
        <end position="252"/>
    </location>
</feature>
<proteinExistence type="predicted"/>
<comment type="caution">
    <text evidence="3">The sequence shown here is derived from an EMBL/GenBank/DDBJ whole genome shotgun (WGS) entry which is preliminary data.</text>
</comment>
<name>A0A844GBN7_9NEIS</name>
<evidence type="ECO:0000259" key="2">
    <source>
        <dbReference type="PROSITE" id="PS51832"/>
    </source>
</evidence>
<accession>A0A844GBN7</accession>
<dbReference type="InterPro" id="IPR037522">
    <property type="entry name" value="HD_GYP_dom"/>
</dbReference>
<evidence type="ECO:0000313" key="4">
    <source>
        <dbReference type="Proteomes" id="UP000446658"/>
    </source>
</evidence>
<dbReference type="CDD" id="cd00077">
    <property type="entry name" value="HDc"/>
    <property type="match status" value="1"/>
</dbReference>
<protein>
    <submittedName>
        <fullName evidence="3">HD domain-containing protein</fullName>
    </submittedName>
</protein>